<protein>
    <submittedName>
        <fullName evidence="1">Uncharacterized protein</fullName>
    </submittedName>
</protein>
<evidence type="ECO:0000313" key="2">
    <source>
        <dbReference type="Proteomes" id="UP000245802"/>
    </source>
</evidence>
<dbReference type="AlphaFoldDB" id="A0A2Z3H9V4"/>
<dbReference type="Proteomes" id="UP000245802">
    <property type="component" value="Chromosome"/>
</dbReference>
<dbReference type="EMBL" id="CP025958">
    <property type="protein sequence ID" value="AWM39785.1"/>
    <property type="molecule type" value="Genomic_DNA"/>
</dbReference>
<evidence type="ECO:0000313" key="1">
    <source>
        <dbReference type="EMBL" id="AWM39785.1"/>
    </source>
</evidence>
<dbReference type="RefSeq" id="WP_010035134.1">
    <property type="nucleotide sequence ID" value="NZ_CP025958.1"/>
</dbReference>
<keyword evidence="2" id="KW-1185">Reference proteome</keyword>
<organism evidence="1 2">
    <name type="scientific">Gemmata obscuriglobus</name>
    <dbReference type="NCBI Taxonomy" id="114"/>
    <lineage>
        <taxon>Bacteria</taxon>
        <taxon>Pseudomonadati</taxon>
        <taxon>Planctomycetota</taxon>
        <taxon>Planctomycetia</taxon>
        <taxon>Gemmatales</taxon>
        <taxon>Gemmataceae</taxon>
        <taxon>Gemmata</taxon>
    </lineage>
</organism>
<reference evidence="1 2" key="1">
    <citation type="submission" date="2018-01" db="EMBL/GenBank/DDBJ databases">
        <title>G. obscuriglobus.</title>
        <authorList>
            <person name="Franke J."/>
            <person name="Blomberg W."/>
            <person name="Selmecki A."/>
        </authorList>
    </citation>
    <scope>NUCLEOTIDE SEQUENCE [LARGE SCALE GENOMIC DNA]</scope>
    <source>
        <strain evidence="1 2">DSM 5831</strain>
    </source>
</reference>
<dbReference type="OrthoDB" id="9976766at2"/>
<accession>A0A2Z3H9V4</accession>
<dbReference type="KEGG" id="gog:C1280_24120"/>
<gene>
    <name evidence="1" type="ORF">C1280_24120</name>
</gene>
<proteinExistence type="predicted"/>
<sequence length="116" mass="13208">MRHRVAVWRQNLVQGTAQRIDRYTQAYAGVPCFIQPASSALQLYYSQRGTVVTHTIYTTAVTRAFEREDVLVDAKGNQYHLTADPLNALESDVYLQLVAEQYPEGAKKRLDVESFQ</sequence>
<name>A0A2Z3H9V4_9BACT</name>